<evidence type="ECO:0000259" key="2">
    <source>
        <dbReference type="Pfam" id="PF13439"/>
    </source>
</evidence>
<dbReference type="PANTHER" id="PTHR12526">
    <property type="entry name" value="GLYCOSYLTRANSFERASE"/>
    <property type="match status" value="1"/>
</dbReference>
<reference evidence="3" key="1">
    <citation type="submission" date="2020-03" db="EMBL/GenBank/DDBJ databases">
        <title>The deep terrestrial virosphere.</title>
        <authorList>
            <person name="Holmfeldt K."/>
            <person name="Nilsson E."/>
            <person name="Simone D."/>
            <person name="Lopez-Fernandez M."/>
            <person name="Wu X."/>
            <person name="de Brujin I."/>
            <person name="Lundin D."/>
            <person name="Andersson A."/>
            <person name="Bertilsson S."/>
            <person name="Dopson M."/>
        </authorList>
    </citation>
    <scope>NUCLEOTIDE SEQUENCE</scope>
    <source>
        <strain evidence="3">MM415A01483</strain>
        <strain evidence="4">MM415B04033</strain>
    </source>
</reference>
<feature type="domain" description="Glycosyltransferase subfamily 4-like N-terminal" evidence="2">
    <location>
        <begin position="13"/>
        <end position="189"/>
    </location>
</feature>
<organism evidence="3">
    <name type="scientific">viral metagenome</name>
    <dbReference type="NCBI Taxonomy" id="1070528"/>
    <lineage>
        <taxon>unclassified sequences</taxon>
        <taxon>metagenomes</taxon>
        <taxon>organismal metagenomes</taxon>
    </lineage>
</organism>
<evidence type="ECO:0000313" key="3">
    <source>
        <dbReference type="EMBL" id="QJA76578.1"/>
    </source>
</evidence>
<dbReference type="EMBL" id="MT142232">
    <property type="protein sequence ID" value="QJA76578.1"/>
    <property type="molecule type" value="Genomic_DNA"/>
</dbReference>
<dbReference type="Pfam" id="PF00534">
    <property type="entry name" value="Glycos_transf_1"/>
    <property type="match status" value="1"/>
</dbReference>
<sequence length="397" mass="46012">MRILRIITRLNTGGPAIYVTSLAKEFNNDKYQTLLIFGKQGFYEGSMMYLLEGLKIGKQYLYLPMLQREIQWEMDLFAFKSLLKIIYRWRPDVIHTHTSKAGILGRLAGLVIKIFFSRKIKLIHTYHGHVFHDYFLNWKTRLIITLERFLGIFTNKVIVLSEEQRRDICDIFRIAPNRKTEIIPLGFDFSNFDEYDNRRVFSKPDFPRLLSVAIVGRLTEIKNHKMFLEGIKYLEELGTPCFKVIIGTGELQKELEDYAKELGLKNYVFMGEMSHETTLEFITYQDIVVQTSLNEGTPVALIEAMALGKPVISTDVGGVRSMGLVELFELYAYPRRKVATGIVIPVGKPEMLGRAIQWMVNNPERTREMGKMGRILAREKYSLNDLVVSLKRIYNNI</sequence>
<feature type="domain" description="Glycosyl transferase family 1" evidence="1">
    <location>
        <begin position="212"/>
        <end position="374"/>
    </location>
</feature>
<proteinExistence type="predicted"/>
<accession>A0A6M3K4F0</accession>
<evidence type="ECO:0000313" key="4">
    <source>
        <dbReference type="EMBL" id="QJA94004.1"/>
    </source>
</evidence>
<gene>
    <name evidence="3" type="ORF">MM415A01483_0016</name>
    <name evidence="4" type="ORF">MM415B04033_0007</name>
</gene>
<dbReference type="AlphaFoldDB" id="A0A6M3K4F0"/>
<dbReference type="GO" id="GO:0016757">
    <property type="term" value="F:glycosyltransferase activity"/>
    <property type="evidence" value="ECO:0007669"/>
    <property type="project" value="InterPro"/>
</dbReference>
<dbReference type="EMBL" id="MT143195">
    <property type="protein sequence ID" value="QJA94004.1"/>
    <property type="molecule type" value="Genomic_DNA"/>
</dbReference>
<dbReference type="InterPro" id="IPR001296">
    <property type="entry name" value="Glyco_trans_1"/>
</dbReference>
<dbReference type="Gene3D" id="3.40.50.2000">
    <property type="entry name" value="Glycogen Phosphorylase B"/>
    <property type="match status" value="2"/>
</dbReference>
<dbReference type="InterPro" id="IPR028098">
    <property type="entry name" value="Glyco_trans_4-like_N"/>
</dbReference>
<evidence type="ECO:0000259" key="1">
    <source>
        <dbReference type="Pfam" id="PF00534"/>
    </source>
</evidence>
<dbReference type="SUPFAM" id="SSF53756">
    <property type="entry name" value="UDP-Glycosyltransferase/glycogen phosphorylase"/>
    <property type="match status" value="1"/>
</dbReference>
<name>A0A6M3K4F0_9ZZZZ</name>
<protein>
    <submittedName>
        <fullName evidence="3">Putative glycosyltransferase</fullName>
    </submittedName>
</protein>
<keyword evidence="3" id="KW-0808">Transferase</keyword>
<dbReference type="Pfam" id="PF13439">
    <property type="entry name" value="Glyco_transf_4"/>
    <property type="match status" value="1"/>
</dbReference>